<gene>
    <name evidence="2" type="ORF">GCM10022406_08000</name>
</gene>
<protein>
    <submittedName>
        <fullName evidence="2">Uncharacterized protein</fullName>
    </submittedName>
</protein>
<dbReference type="EMBL" id="BAABDH010000015">
    <property type="protein sequence ID" value="GAA3924222.1"/>
    <property type="molecule type" value="Genomic_DNA"/>
</dbReference>
<keyword evidence="3" id="KW-1185">Reference proteome</keyword>
<dbReference type="RefSeq" id="WP_345110410.1">
    <property type="nucleotide sequence ID" value="NZ_BAABDH010000015.1"/>
</dbReference>
<evidence type="ECO:0000313" key="3">
    <source>
        <dbReference type="Proteomes" id="UP001499909"/>
    </source>
</evidence>
<keyword evidence="1" id="KW-0812">Transmembrane</keyword>
<evidence type="ECO:0000256" key="1">
    <source>
        <dbReference type="SAM" id="Phobius"/>
    </source>
</evidence>
<keyword evidence="1" id="KW-0472">Membrane</keyword>
<name>A0ABP7MMV3_9BACT</name>
<organism evidence="2 3">
    <name type="scientific">Hymenobacter algoricola</name>
    <dbReference type="NCBI Taxonomy" id="486267"/>
    <lineage>
        <taxon>Bacteria</taxon>
        <taxon>Pseudomonadati</taxon>
        <taxon>Bacteroidota</taxon>
        <taxon>Cytophagia</taxon>
        <taxon>Cytophagales</taxon>
        <taxon>Hymenobacteraceae</taxon>
        <taxon>Hymenobacter</taxon>
    </lineage>
</organism>
<accession>A0ABP7MMV3</accession>
<evidence type="ECO:0000313" key="2">
    <source>
        <dbReference type="EMBL" id="GAA3924222.1"/>
    </source>
</evidence>
<feature type="transmembrane region" description="Helical" evidence="1">
    <location>
        <begin position="46"/>
        <end position="64"/>
    </location>
</feature>
<comment type="caution">
    <text evidence="2">The sequence shown here is derived from an EMBL/GenBank/DDBJ whole genome shotgun (WGS) entry which is preliminary data.</text>
</comment>
<sequence>MATPHPDRTRGIIYLLAGALLLVVQAIRFPQFYADWAANSLDTTRLVISLIGIVVAMYMLRTGWRLRRNSRQNDVID</sequence>
<feature type="transmembrane region" description="Helical" evidence="1">
    <location>
        <begin position="12"/>
        <end position="34"/>
    </location>
</feature>
<reference evidence="3" key="1">
    <citation type="journal article" date="2019" name="Int. J. Syst. Evol. Microbiol.">
        <title>The Global Catalogue of Microorganisms (GCM) 10K type strain sequencing project: providing services to taxonomists for standard genome sequencing and annotation.</title>
        <authorList>
            <consortium name="The Broad Institute Genomics Platform"/>
            <consortium name="The Broad Institute Genome Sequencing Center for Infectious Disease"/>
            <person name="Wu L."/>
            <person name="Ma J."/>
        </authorList>
    </citation>
    <scope>NUCLEOTIDE SEQUENCE [LARGE SCALE GENOMIC DNA]</scope>
    <source>
        <strain evidence="3">JCM 17214</strain>
    </source>
</reference>
<keyword evidence="1" id="KW-1133">Transmembrane helix</keyword>
<proteinExistence type="predicted"/>
<dbReference type="Proteomes" id="UP001499909">
    <property type="component" value="Unassembled WGS sequence"/>
</dbReference>